<dbReference type="InterPro" id="IPR024529">
    <property type="entry name" value="ECF_trnsprt_substrate-spec"/>
</dbReference>
<organism evidence="2 3">
    <name type="scientific">Calorimonas adulescens</name>
    <dbReference type="NCBI Taxonomy" id="2606906"/>
    <lineage>
        <taxon>Bacteria</taxon>
        <taxon>Bacillati</taxon>
        <taxon>Bacillota</taxon>
        <taxon>Clostridia</taxon>
        <taxon>Thermoanaerobacterales</taxon>
        <taxon>Thermoanaerobacteraceae</taxon>
        <taxon>Calorimonas</taxon>
    </lineage>
</organism>
<comment type="caution">
    <text evidence="2">The sequence shown here is derived from an EMBL/GenBank/DDBJ whole genome shotgun (WGS) entry which is preliminary data.</text>
</comment>
<accession>A0A5D8QC85</accession>
<feature type="transmembrane region" description="Helical" evidence="1">
    <location>
        <begin position="44"/>
        <end position="69"/>
    </location>
</feature>
<sequence length="175" mass="18919">MEKNALKPFSVRWLTRTALLLAVTLVFQMFGFPQMVTGPAVNAMLMISGIYVGPLGGIIIGLLTPWIAFMRGTLAPPLAPMIPFIMLGNAVIVILWVLFRVLIKNVYIGSIAGMVIGAVAKFLILSTAVRLIVSVPPPIAQAMQIPQLYTALLGGVIALVVDRLISVAFRNYNED</sequence>
<evidence type="ECO:0000313" key="3">
    <source>
        <dbReference type="Proteomes" id="UP000322976"/>
    </source>
</evidence>
<keyword evidence="1" id="KW-0812">Transmembrane</keyword>
<protein>
    <submittedName>
        <fullName evidence="2">ECF transporter S component</fullName>
    </submittedName>
</protein>
<reference evidence="2 3" key="1">
    <citation type="submission" date="2019-08" db="EMBL/GenBank/DDBJ databases">
        <title>Calorimonas adulescens gen. nov., sp. nov., an anaerobic thermophilic bacterium from Sakhalin hot spring.</title>
        <authorList>
            <person name="Khomyakova M.A."/>
            <person name="Merkel A.Y."/>
            <person name="Novikov A."/>
            <person name="Bonch-Osmolovskaya E.A."/>
            <person name="Slobodkin A.I."/>
        </authorList>
    </citation>
    <scope>NUCLEOTIDE SEQUENCE [LARGE SCALE GENOMIC DNA]</scope>
    <source>
        <strain evidence="2 3">A05MB</strain>
    </source>
</reference>
<dbReference type="RefSeq" id="WP_149545902.1">
    <property type="nucleotide sequence ID" value="NZ_VTPS01000017.1"/>
</dbReference>
<dbReference type="Gene3D" id="1.10.1760.20">
    <property type="match status" value="1"/>
</dbReference>
<keyword evidence="1" id="KW-1133">Transmembrane helix</keyword>
<proteinExistence type="predicted"/>
<evidence type="ECO:0000313" key="2">
    <source>
        <dbReference type="EMBL" id="TZE81153.1"/>
    </source>
</evidence>
<feature type="transmembrane region" description="Helical" evidence="1">
    <location>
        <begin position="81"/>
        <end position="99"/>
    </location>
</feature>
<gene>
    <name evidence="2" type="ORF">FWJ32_10460</name>
</gene>
<dbReference type="EMBL" id="VTPS01000017">
    <property type="protein sequence ID" value="TZE81153.1"/>
    <property type="molecule type" value="Genomic_DNA"/>
</dbReference>
<dbReference type="Proteomes" id="UP000322976">
    <property type="component" value="Unassembled WGS sequence"/>
</dbReference>
<feature type="transmembrane region" description="Helical" evidence="1">
    <location>
        <begin position="13"/>
        <end position="32"/>
    </location>
</feature>
<feature type="transmembrane region" description="Helical" evidence="1">
    <location>
        <begin position="106"/>
        <end position="128"/>
    </location>
</feature>
<feature type="transmembrane region" description="Helical" evidence="1">
    <location>
        <begin position="148"/>
        <end position="169"/>
    </location>
</feature>
<keyword evidence="3" id="KW-1185">Reference proteome</keyword>
<dbReference type="GO" id="GO:0022857">
    <property type="term" value="F:transmembrane transporter activity"/>
    <property type="evidence" value="ECO:0007669"/>
    <property type="project" value="InterPro"/>
</dbReference>
<dbReference type="Pfam" id="PF12822">
    <property type="entry name" value="ECF_trnsprt"/>
    <property type="match status" value="1"/>
</dbReference>
<name>A0A5D8QC85_9THEO</name>
<dbReference type="AlphaFoldDB" id="A0A5D8QC85"/>
<evidence type="ECO:0000256" key="1">
    <source>
        <dbReference type="SAM" id="Phobius"/>
    </source>
</evidence>
<keyword evidence="1" id="KW-0472">Membrane</keyword>